<gene>
    <name evidence="2" type="ORF">DL238_06775</name>
</gene>
<evidence type="ECO:0000313" key="2">
    <source>
        <dbReference type="EMBL" id="RDS77347.1"/>
    </source>
</evidence>
<dbReference type="InterPro" id="IPR014710">
    <property type="entry name" value="RmlC-like_jellyroll"/>
</dbReference>
<organism evidence="2 3">
    <name type="scientific">Alteriqipengyuania lutimaris</name>
    <dbReference type="NCBI Taxonomy" id="1538146"/>
    <lineage>
        <taxon>Bacteria</taxon>
        <taxon>Pseudomonadati</taxon>
        <taxon>Pseudomonadota</taxon>
        <taxon>Alphaproteobacteria</taxon>
        <taxon>Sphingomonadales</taxon>
        <taxon>Erythrobacteraceae</taxon>
        <taxon>Alteriqipengyuania</taxon>
    </lineage>
</organism>
<reference evidence="2 3" key="1">
    <citation type="submission" date="2018-07" db="EMBL/GenBank/DDBJ databases">
        <title>Erythrobacter nanhaiensis sp. nov., a novel member of the genus Erythrobacter isolated from the South China Sea.</title>
        <authorList>
            <person name="Chen X."/>
            <person name="Liu J."/>
        </authorList>
    </citation>
    <scope>NUCLEOTIDE SEQUENCE [LARGE SCALE GENOMIC DNA]</scope>
    <source>
        <strain evidence="2 3">S-5</strain>
    </source>
</reference>
<name>A0A395LLT4_9SPHN</name>
<dbReference type="InterPro" id="IPR003347">
    <property type="entry name" value="JmjC_dom"/>
</dbReference>
<dbReference type="Pfam" id="PF13621">
    <property type="entry name" value="Cupin_8"/>
    <property type="match status" value="1"/>
</dbReference>
<dbReference type="PROSITE" id="PS51184">
    <property type="entry name" value="JMJC"/>
    <property type="match status" value="1"/>
</dbReference>
<dbReference type="SMART" id="SM00558">
    <property type="entry name" value="JmjC"/>
    <property type="match status" value="1"/>
</dbReference>
<dbReference type="PANTHER" id="PTHR12461:SF105">
    <property type="entry name" value="HYPOXIA-INDUCIBLE FACTOR 1-ALPHA INHIBITOR"/>
    <property type="match status" value="1"/>
</dbReference>
<proteinExistence type="predicted"/>
<dbReference type="OrthoDB" id="479699at2"/>
<dbReference type="Gene3D" id="2.60.120.10">
    <property type="entry name" value="Jelly Rolls"/>
    <property type="match status" value="1"/>
</dbReference>
<evidence type="ECO:0000313" key="3">
    <source>
        <dbReference type="Proteomes" id="UP000254101"/>
    </source>
</evidence>
<dbReference type="PANTHER" id="PTHR12461">
    <property type="entry name" value="HYPOXIA-INDUCIBLE FACTOR 1 ALPHA INHIBITOR-RELATED"/>
    <property type="match status" value="1"/>
</dbReference>
<comment type="caution">
    <text evidence="2">The sequence shown here is derived from an EMBL/GenBank/DDBJ whole genome shotgun (WGS) entry which is preliminary data.</text>
</comment>
<dbReference type="Proteomes" id="UP000254101">
    <property type="component" value="Unassembled WGS sequence"/>
</dbReference>
<accession>A0A395LLT4</accession>
<dbReference type="EMBL" id="QRBB01000001">
    <property type="protein sequence ID" value="RDS77347.1"/>
    <property type="molecule type" value="Genomic_DNA"/>
</dbReference>
<dbReference type="SUPFAM" id="SSF51197">
    <property type="entry name" value="Clavaminate synthase-like"/>
    <property type="match status" value="1"/>
</dbReference>
<dbReference type="RefSeq" id="WP_115491566.1">
    <property type="nucleotide sequence ID" value="NZ_JACHWW010000001.1"/>
</dbReference>
<dbReference type="AlphaFoldDB" id="A0A395LLT4"/>
<protein>
    <submittedName>
        <fullName evidence="2">Cupin-like domain-containing protein</fullName>
    </submittedName>
</protein>
<evidence type="ECO:0000259" key="1">
    <source>
        <dbReference type="PROSITE" id="PS51184"/>
    </source>
</evidence>
<dbReference type="InterPro" id="IPR041667">
    <property type="entry name" value="Cupin_8"/>
</dbReference>
<keyword evidence="3" id="KW-1185">Reference proteome</keyword>
<sequence>MTPIEEIVPPDRATFEREVRPRYAPVVIRGLVKDWPLVEAGQRSPEEALSLIEALDTGAPTDIMLTPPTEKGRFFYRADMRGFNFQRQQASLSQLSRELQRIEHEPAPPGMYAGAAPAASHLPGFETANPFPLADHASGATTRIWLGNATQVATHFDMSDNFAVVALGQRRFTLFPPEATPDLYVGPLDVTPAGQPVSMVDPLAPDLARYPRYENARELAQTAELEPGDAIYIPTLWWHHVQASAPINILLNYWHNDAAHGGGFLALVHAIMAIRDQPPAQRAAWRAWFDHFVFGPEAERAADHLPPPARTVTGPPSPERDERIRRFVIAVLGGR</sequence>
<feature type="domain" description="JmjC" evidence="1">
    <location>
        <begin position="94"/>
        <end position="270"/>
    </location>
</feature>